<evidence type="ECO:0000313" key="13">
    <source>
        <dbReference type="Proteomes" id="UP000003240"/>
    </source>
</evidence>
<dbReference type="InterPro" id="IPR020845">
    <property type="entry name" value="AMP-binding_CS"/>
</dbReference>
<dbReference type="SUPFAM" id="SSF56801">
    <property type="entry name" value="Acetyl-CoA synthetase-like"/>
    <property type="match status" value="2"/>
</dbReference>
<keyword evidence="6" id="KW-0808">Transferase</keyword>
<dbReference type="FunFam" id="1.10.1200.10:FF:000005">
    <property type="entry name" value="Nonribosomal peptide synthetase 1"/>
    <property type="match status" value="2"/>
</dbReference>
<dbReference type="InterPro" id="IPR023213">
    <property type="entry name" value="CAT-like_dom_sf"/>
</dbReference>
<dbReference type="Pfam" id="PF00501">
    <property type="entry name" value="AMP-binding"/>
    <property type="match status" value="2"/>
</dbReference>
<keyword evidence="8" id="KW-0045">Antibiotic biosynthesis</keyword>
<dbReference type="InterPro" id="IPR016036">
    <property type="entry name" value="Malonyl_transacylase_ACP-bd"/>
</dbReference>
<dbReference type="Proteomes" id="UP000003240">
    <property type="component" value="Unassembled WGS sequence"/>
</dbReference>
<dbReference type="NCBIfam" id="NF003417">
    <property type="entry name" value="PRK04813.1"/>
    <property type="match status" value="2"/>
</dbReference>
<dbReference type="PANTHER" id="PTHR45527:SF1">
    <property type="entry name" value="FATTY ACID SYNTHASE"/>
    <property type="match status" value="1"/>
</dbReference>
<dbReference type="NCBIfam" id="TIGR01733">
    <property type="entry name" value="AA-adenyl-dom"/>
    <property type="match status" value="2"/>
</dbReference>
<dbReference type="InterPro" id="IPR014043">
    <property type="entry name" value="Acyl_transferase_dom"/>
</dbReference>
<evidence type="ECO:0000256" key="3">
    <source>
        <dbReference type="ARBA" id="ARBA00022450"/>
    </source>
</evidence>
<dbReference type="SMART" id="SM00823">
    <property type="entry name" value="PKS_PP"/>
    <property type="match status" value="3"/>
</dbReference>
<dbReference type="FunFam" id="3.30.300.30:FF:000010">
    <property type="entry name" value="Enterobactin synthetase component F"/>
    <property type="match status" value="2"/>
</dbReference>
<reference evidence="12 13" key="1">
    <citation type="journal article" date="2011" name="EMBO J.">
        <title>Structural diversity of bacterial flagellar motors.</title>
        <authorList>
            <person name="Chen S."/>
            <person name="Beeby M."/>
            <person name="Murphy G.E."/>
            <person name="Leadbetter J.R."/>
            <person name="Hendrixson D.R."/>
            <person name="Briegel A."/>
            <person name="Li Z."/>
            <person name="Shi J."/>
            <person name="Tocheva E.I."/>
            <person name="Muller A."/>
            <person name="Dobro M.J."/>
            <person name="Jensen G.J."/>
        </authorList>
    </citation>
    <scope>NUCLEOTIDE SEQUENCE [LARGE SCALE GENOMIC DNA]</scope>
    <source>
        <strain evidence="12 13">DSM 6540</strain>
    </source>
</reference>
<proteinExistence type="inferred from homology"/>
<accession>F7NDS7</accession>
<dbReference type="FunFam" id="3.40.366.10:FF:000002">
    <property type="entry name" value="Probable polyketide synthase 2"/>
    <property type="match status" value="1"/>
</dbReference>
<keyword evidence="7" id="KW-0677">Repeat</keyword>
<feature type="region of interest" description="Disordered" evidence="10">
    <location>
        <begin position="1905"/>
        <end position="1927"/>
    </location>
</feature>
<dbReference type="CDD" id="cd12117">
    <property type="entry name" value="A_NRPS_Srf_like"/>
    <property type="match status" value="1"/>
</dbReference>
<evidence type="ECO:0000313" key="12">
    <source>
        <dbReference type="EMBL" id="EGO65798.1"/>
    </source>
</evidence>
<dbReference type="GO" id="GO:0017000">
    <property type="term" value="P:antibiotic biosynthetic process"/>
    <property type="evidence" value="ECO:0007669"/>
    <property type="project" value="UniProtKB-KW"/>
</dbReference>
<dbReference type="SMART" id="SM00822">
    <property type="entry name" value="PKS_KR"/>
    <property type="match status" value="1"/>
</dbReference>
<name>F7NDS7_9FIRM</name>
<dbReference type="InterPro" id="IPR001242">
    <property type="entry name" value="Condensation_dom"/>
</dbReference>
<keyword evidence="4" id="KW-0597">Phosphoprotein</keyword>
<feature type="domain" description="Carrier" evidence="11">
    <location>
        <begin position="887"/>
        <end position="964"/>
    </location>
</feature>
<evidence type="ECO:0000256" key="4">
    <source>
        <dbReference type="ARBA" id="ARBA00022553"/>
    </source>
</evidence>
<dbReference type="InterPro" id="IPR036291">
    <property type="entry name" value="NAD(P)-bd_dom_sf"/>
</dbReference>
<dbReference type="Gene3D" id="3.30.559.30">
    <property type="entry name" value="Nonribosomal peptide synthetase, condensation domain"/>
    <property type="match status" value="3"/>
</dbReference>
<evidence type="ECO:0000256" key="9">
    <source>
        <dbReference type="ARBA" id="ARBA00029443"/>
    </source>
</evidence>
<comment type="caution">
    <text evidence="12">The sequence shown here is derived from an EMBL/GenBank/DDBJ whole genome shotgun (WGS) entry which is preliminary data.</text>
</comment>
<dbReference type="Pfam" id="PF00698">
    <property type="entry name" value="Acyl_transf_1"/>
    <property type="match status" value="1"/>
</dbReference>
<dbReference type="Gene3D" id="3.30.300.30">
    <property type="match status" value="2"/>
</dbReference>
<protein>
    <submittedName>
        <fullName evidence="12">Lichenysin synthetase A</fullName>
    </submittedName>
</protein>
<dbReference type="InterPro" id="IPR009081">
    <property type="entry name" value="PP-bd_ACP"/>
</dbReference>
<dbReference type="InterPro" id="IPR025110">
    <property type="entry name" value="AMP-bd_C"/>
</dbReference>
<dbReference type="Gene3D" id="1.10.1200.10">
    <property type="entry name" value="ACP-like"/>
    <property type="match status" value="3"/>
</dbReference>
<dbReference type="InterPro" id="IPR036736">
    <property type="entry name" value="ACP-like_sf"/>
</dbReference>
<dbReference type="InterPro" id="IPR013968">
    <property type="entry name" value="PKS_KR"/>
</dbReference>
<dbReference type="PANTHER" id="PTHR45527">
    <property type="entry name" value="NONRIBOSOMAL PEPTIDE SYNTHETASE"/>
    <property type="match status" value="1"/>
</dbReference>
<dbReference type="Pfam" id="PF08659">
    <property type="entry name" value="KR"/>
    <property type="match status" value="1"/>
</dbReference>
<dbReference type="Pfam" id="PF00668">
    <property type="entry name" value="Condensation"/>
    <property type="match status" value="3"/>
</dbReference>
<dbReference type="GO" id="GO:0005737">
    <property type="term" value="C:cytoplasm"/>
    <property type="evidence" value="ECO:0007669"/>
    <property type="project" value="TreeGrafter"/>
</dbReference>
<sequence length="3512" mass="389436">MFRKAIEECDMLFRGHAYWSLIRELNAGESQSRLDQTQFVQPALFAVQVALARLWESWGIRPAAVVGHSMGEAAAAHIAGVLTLADAVRVIFHRSRLMQQTTGQGKTVAVELSREEAASLLRGYENKVSVACYNGPASLVLSGDPANINEVMAILEKKKVFCKALPVSYAFHSHQMEPLMADLAKSLQGLEPQAAGMPIYSTVTGQCIDGQELDADYWVKNLRNPVLFADAVERLIEDDYSVFLEISPHPVLAGAIRQNFGKRGQDVSVLPSLRRQEPEQATLLNSLGALYTLGYPVEWEQLYPEGRCVSLPGYPWQRESYWFEAERGLNYEALQRAQQTAAGSWDQWLYEPVWRPQENGREKSAVNGQGIWLIFAHRSGIGERAAKRLAERGERAVVVYPGESFACLEKDIFCSSPSRQDMNRLFQETLHSGRDCCRGILHTWSAGAGRKGEISAADLEQAQELGCLHVLQLVQAVRECSGMFNRAWPRLWLVTKGSQPVLQEGEAVDVAQAPLWGLGRTLALEQQELWGGLVDLDAAAPDEQAADRLIADLLVHDGEDQVAYRQGRRYIARLQRHIPSGKRDISFRCAANGSYLITGGLGDLGMQVARWLVQQGAKWLILMARTELPPRSAWGQALAKGDRIAGYITNIKELEAMGASVYLAAVDVGDERQFKAFLTRYREEYWPPVRGVVHAAGTVADALLTACEPAAFRAVLRPKVQGAWHLHHLLQDDPLDFFILFSSISTLVSSPRLGSYAAANAFLDALAHQRRQLGLPALSINWGPWADIGMAARSQKTALTAAGTGMNPIPPAAGLQILEALAGRDLEQVAVMDMDWEQWGAIFQQAGKAGLFEDLLQHTGEIAATVSSAASGEGSVRAGLLGAGPEERRQLLEQYLCGQTAQVLKLPQARLDVNAALNGMGLDSIMAVELKNKLERTLGVVVPMVNFLQGPSIAELAAQVQELLTLEPAAAVIPSVPEQEYYPVSSAQKRMFILNQFEANDTAYNNFLAFQIEGKLDKQRFAAVLRQLAERHETLRTSFEVIDGEPVQRVHASIDFQMDERTADEADLPDLIQGFIRPFDLSQAPLFRVSVIELASSSHMVLFDFHHIISDGVTAAIFTRELAGLYEGKELPELRIQYKDFAVWQNKLFQTAEFKKQEAYWLQAFAGEPPVLNMPTDYPRPPVRSFKGDLLRFTLDETLTAALNKLAVDSGTTLYMVLLAAYNVLLSKYSGQEDIVIGSPIEGRPYADLHNIIGVFVNTLAMRNYPEGGKRFREFLQEVKDHALQAYQHQDYQFEELVEKLDIPRNLSRNPLFDTMFALQNVNLAALAIGDLRLTRYGFDNKIAKFDLILEAIERNSRLDFTLEFDTALFKSETARRLCGHFINLLASIVEDPQVKLGDIDMMSGEEKRQIVADFNNTTTAYPKDKTIQELFEEQAAAHPEQTAVVFNGQQLSYRELNRKANQLAGALRVKGVTANRIVGIMVERSPEMIIGILGILKAGGAYLPIDPEYPEERIGYMLQDSGAGILITQPRLAAANLFKGETLDIEDPGLYRGDCANLPRVNTAQDLAYVIYTSGSTGKPKGNLTMHHNVVRVVKNTNYIEITGRDVLLQLSNYAFDGSVFDIYGALLNGAKLVLVDRSGVLDIARLPKIIEQEKVTVFFITTALFNTLVDINIDCFRHIRKVLFGGEMVSVNHVRRAFNYLGGGKIIHVYGPTETTVFATAYAVNQLAENEASIPIGAPIANTAIYILGKDGQTQPVGVAGELCIGGAGLAQGYLNRPELTAEKFVSNPFQPGEKMYRTGDLARWLPDGNIEFLGRIDHQVKIRGFRIELGEIETELLKHPAIKEAIVIAKGDTTAGKYLCAYFTAGQELGAAELRGHLSHALPDYMIPAFLVQLEKMPLTPNGKIDRRALPEPDGGSGRAEYAAPRNEAEEKMAALWQDILGVEKVGIEDNFFELGGHSLKAITLVARIHKEFGTAVPLQEIFKAQTIRNLMEIAEGTAPNSYAAIEPVPEQEYYPVSSAQKRMFILNQFEGSDTAYNMPAALRIEGRLDKKKFAAALQQLVARHETLRTSFSVIAGEPVQRVRPAIDFAMDCRQASEAALPGIIEAFVRPFDLSQAPLLRASLVELNETSHVLLFDMHHIISDGASIGILMQEWAALYQGQGLPELRIQYKDFSAWQKAMRETDGMKRHEAYWLKALAGDLPVLNVPADDPRPAVRSFEGDRLQFELEEELTAALNTLAGQAGATPYMVLLAAYNVLLAKYTGQEDIIVGSPITGRPHADLENIVGMFVNTLAMRNYPAGDKSFLEFLAEVKENALGAYEHQEYQFEALVDKLNLPRDLSRNPLFDTVFALQDLDVAALSMGELKLSPVAFANKIAKFDVTLEAVERNNRFVFTLEYYTRLFTEETASRLAGHFVNVLRNVAAAPHSKLADIAILSGDEKRRILSEFNNTEHVYPRHKTAVERFEEQAARVPANTAVAFEERRLTYRDLNEKANQLARVLKAKGVQANRIVGILTERSPEMLIGILGIMKAGGAYLPIDPEYPADRIAYMLEDSGAAVCLTQRHLAALLSFGGESIDLSDRSLYGGDNSNPPRETAAQDLAYVIYTSGSTGRPKGVEIQHASLANLIGWHQRVYEITEADRATQLAGQAFDASVWEIWPYLTAGAGLYILDNETRTSPAALIQWLKRNRITISFMPTPLAEVLLSEPWPADTPLRALLTGGDKLRRRPAADLPFTLLNHYGPTENTVVATWTPVAAGAAQDVLPSIGQPVDNSQVYIVNRYNQLQPVGIPGELCIAGDSLARGYLNKPELTAEKFAPNPFMPGTRMYRTGDLARWMPDGNIEFLGRIDYQVKIRGFRIELGEIEAELLKHPSVKEAVVMTRPDANGNPYLCAYFAAERELDGAALRQHLARELPEYMIPSYFIQLDTLPLTPNGKIDRKALPEPDAAVNAGADYAAPENETEEMLVRIWQEVLKIERIGIKDNFFSLGGDSIKGIQVLSRLSHCGYHLEMRDLFKYPVIEELSRRVTAVSRQIDQGVVEGAVGLTPIQSWLFAQPFAAKHHFNQAVMLYAAAGLEEGALRRVFAKLAEHHDALRMVVNDDNGQPVQFNRGLAGELYALELVDLTGRDDYREMIVREAERIQSGIDLRRGPLLKAGLFKTQAGDHLLLVIHHLAVDGVSWRVILQDLAAGYQQALQDGDVSFPDKTHSFQAWSEQLAAYANSRELLDEAAYWAGLEAADIQALPKDKAVAARLYRDNESTRLELTAEDTEKLLKQVNTAYNTEINDILLTVLGMAVREWAGVEKVLINLEGHGREAIIKDLDISRTVGWFTAQYPVTLDMGDDRDLAYRIKSVKETLRQIPGKGVGYGLLKYLTRPENKPALHFNLQPEISFNYLGQFDGEMNTERFTMSDIPAGNAISPQMENPYAVDISGMVVKGRLALSFTYNRAEYEQATMAKLTDCFRRNLLAVIAHCTAAGYTELTPSDISREELSLEDVDNIYELLGKNLPE</sequence>
<feature type="domain" description="Carrier" evidence="11">
    <location>
        <begin position="2960"/>
        <end position="3034"/>
    </location>
</feature>
<evidence type="ECO:0000256" key="6">
    <source>
        <dbReference type="ARBA" id="ARBA00022679"/>
    </source>
</evidence>
<dbReference type="InterPro" id="IPR006162">
    <property type="entry name" value="Ppantetheine_attach_site"/>
</dbReference>
<organism evidence="12 13">
    <name type="scientific">Acetonema longum DSM 6540</name>
    <dbReference type="NCBI Taxonomy" id="1009370"/>
    <lineage>
        <taxon>Bacteria</taxon>
        <taxon>Bacillati</taxon>
        <taxon>Bacillota</taxon>
        <taxon>Negativicutes</taxon>
        <taxon>Acetonemataceae</taxon>
        <taxon>Acetonema</taxon>
    </lineage>
</organism>
<dbReference type="FunFam" id="3.40.50.980:FF:000001">
    <property type="entry name" value="Non-ribosomal peptide synthetase"/>
    <property type="match status" value="2"/>
</dbReference>
<dbReference type="FunFam" id="3.30.559.30:FF:000001">
    <property type="entry name" value="Non-ribosomal peptide synthetase"/>
    <property type="match status" value="1"/>
</dbReference>
<dbReference type="InterPro" id="IPR010060">
    <property type="entry name" value="NRPS_synth"/>
</dbReference>
<dbReference type="CDD" id="cd19534">
    <property type="entry name" value="E_NRPS"/>
    <property type="match status" value="1"/>
</dbReference>
<dbReference type="InterPro" id="IPR010071">
    <property type="entry name" value="AA_adenyl_dom"/>
</dbReference>
<dbReference type="CDD" id="cd08955">
    <property type="entry name" value="KR_2_FAS_SDR_x"/>
    <property type="match status" value="1"/>
</dbReference>
<dbReference type="SUPFAM" id="SSF55048">
    <property type="entry name" value="Probable ACP-binding domain of malonyl-CoA ACP transacylase"/>
    <property type="match status" value="1"/>
</dbReference>
<dbReference type="SUPFAM" id="SSF47336">
    <property type="entry name" value="ACP-like"/>
    <property type="match status" value="3"/>
</dbReference>
<evidence type="ECO:0000256" key="1">
    <source>
        <dbReference type="ARBA" id="ARBA00001957"/>
    </source>
</evidence>
<dbReference type="EMBL" id="AFGF01000012">
    <property type="protein sequence ID" value="EGO65798.1"/>
    <property type="molecule type" value="Genomic_DNA"/>
</dbReference>
<dbReference type="InterPro" id="IPR001227">
    <property type="entry name" value="Ac_transferase_dom_sf"/>
</dbReference>
<dbReference type="PROSITE" id="PS50075">
    <property type="entry name" value="CARRIER"/>
    <property type="match status" value="3"/>
</dbReference>
<keyword evidence="13" id="KW-1185">Reference proteome</keyword>
<dbReference type="Pfam" id="PF00550">
    <property type="entry name" value="PP-binding"/>
    <property type="match status" value="3"/>
</dbReference>
<dbReference type="GO" id="GO:0044550">
    <property type="term" value="P:secondary metabolite biosynthetic process"/>
    <property type="evidence" value="ECO:0007669"/>
    <property type="project" value="UniProtKB-ARBA"/>
</dbReference>
<dbReference type="InterPro" id="IPR000873">
    <property type="entry name" value="AMP-dep_synth/lig_dom"/>
</dbReference>
<dbReference type="eggNOG" id="COG1020">
    <property type="taxonomic scope" value="Bacteria"/>
</dbReference>
<comment type="similarity">
    <text evidence="9">In the C-terminal section; belongs to the NRP synthetase family.</text>
</comment>
<dbReference type="GO" id="GO:0016874">
    <property type="term" value="F:ligase activity"/>
    <property type="evidence" value="ECO:0007669"/>
    <property type="project" value="UniProtKB-KW"/>
</dbReference>
<dbReference type="SUPFAM" id="SSF52151">
    <property type="entry name" value="FabD/lysophospholipase-like"/>
    <property type="match status" value="1"/>
</dbReference>
<keyword evidence="5" id="KW-0436">Ligase</keyword>
<dbReference type="InterPro" id="IPR020806">
    <property type="entry name" value="PKS_PP-bd"/>
</dbReference>
<evidence type="ECO:0000256" key="5">
    <source>
        <dbReference type="ARBA" id="ARBA00022598"/>
    </source>
</evidence>
<dbReference type="FunFam" id="2.30.38.10:FF:000001">
    <property type="entry name" value="Non-ribosomal peptide synthetase PvdI"/>
    <property type="match status" value="2"/>
</dbReference>
<evidence type="ECO:0000256" key="7">
    <source>
        <dbReference type="ARBA" id="ARBA00022737"/>
    </source>
</evidence>
<dbReference type="PROSITE" id="PS00455">
    <property type="entry name" value="AMP_BINDING"/>
    <property type="match status" value="2"/>
</dbReference>
<dbReference type="Gene3D" id="3.30.559.10">
    <property type="entry name" value="Chloramphenicol acetyltransferase-like domain"/>
    <property type="match status" value="3"/>
</dbReference>
<dbReference type="InterPro" id="IPR045851">
    <property type="entry name" value="AMP-bd_C_sf"/>
</dbReference>
<dbReference type="InterPro" id="IPR016035">
    <property type="entry name" value="Acyl_Trfase/lysoPLipase"/>
</dbReference>
<dbReference type="Gene3D" id="2.30.38.10">
    <property type="entry name" value="Luciferase, Domain 3"/>
    <property type="match status" value="2"/>
</dbReference>
<dbReference type="InterPro" id="IPR057326">
    <property type="entry name" value="KR_dom"/>
</dbReference>
<dbReference type="GO" id="GO:0031177">
    <property type="term" value="F:phosphopantetheine binding"/>
    <property type="evidence" value="ECO:0007669"/>
    <property type="project" value="InterPro"/>
</dbReference>
<comment type="similarity">
    <text evidence="2">Belongs to the ATP-dependent AMP-binding enzyme family.</text>
</comment>
<dbReference type="Gene3D" id="3.40.50.720">
    <property type="entry name" value="NAD(P)-binding Rossmann-like Domain"/>
    <property type="match status" value="1"/>
</dbReference>
<dbReference type="GO" id="GO:0043041">
    <property type="term" value="P:amino acid activation for nonribosomal peptide biosynthetic process"/>
    <property type="evidence" value="ECO:0007669"/>
    <property type="project" value="TreeGrafter"/>
</dbReference>
<dbReference type="FunFam" id="3.40.50.12780:FF:000012">
    <property type="entry name" value="Non-ribosomal peptide synthetase"/>
    <property type="match status" value="2"/>
</dbReference>
<dbReference type="SUPFAM" id="SSF51735">
    <property type="entry name" value="NAD(P)-binding Rossmann-fold domains"/>
    <property type="match status" value="2"/>
</dbReference>
<dbReference type="SUPFAM" id="SSF52777">
    <property type="entry name" value="CoA-dependent acyltransferases"/>
    <property type="match status" value="6"/>
</dbReference>
<evidence type="ECO:0000259" key="11">
    <source>
        <dbReference type="PROSITE" id="PS50075"/>
    </source>
</evidence>
<dbReference type="GO" id="GO:0016740">
    <property type="term" value="F:transferase activity"/>
    <property type="evidence" value="ECO:0007669"/>
    <property type="project" value="UniProtKB-KW"/>
</dbReference>
<dbReference type="SMART" id="SM01294">
    <property type="entry name" value="PKS_PP_betabranch"/>
    <property type="match status" value="1"/>
</dbReference>
<evidence type="ECO:0000256" key="8">
    <source>
        <dbReference type="ARBA" id="ARBA00023194"/>
    </source>
</evidence>
<evidence type="ECO:0000256" key="10">
    <source>
        <dbReference type="SAM" id="MobiDB-lite"/>
    </source>
</evidence>
<dbReference type="PROSITE" id="PS00012">
    <property type="entry name" value="PHOSPHOPANTETHEINE"/>
    <property type="match status" value="2"/>
</dbReference>
<dbReference type="SMART" id="SM00827">
    <property type="entry name" value="PKS_AT"/>
    <property type="match status" value="1"/>
</dbReference>
<dbReference type="Gene3D" id="3.30.70.3290">
    <property type="match status" value="1"/>
</dbReference>
<dbReference type="Gene3D" id="3.40.366.10">
    <property type="entry name" value="Malonyl-Coenzyme A Acyl Carrier Protein, domain 2"/>
    <property type="match status" value="1"/>
</dbReference>
<comment type="cofactor">
    <cofactor evidence="1">
        <name>pantetheine 4'-phosphate</name>
        <dbReference type="ChEBI" id="CHEBI:47942"/>
    </cofactor>
</comment>
<dbReference type="Gene3D" id="3.40.50.980">
    <property type="match status" value="4"/>
</dbReference>
<evidence type="ECO:0000256" key="2">
    <source>
        <dbReference type="ARBA" id="ARBA00006432"/>
    </source>
</evidence>
<dbReference type="STRING" id="1009370.ALO_00920"/>
<dbReference type="NCBIfam" id="TIGR01720">
    <property type="entry name" value="NRPS-para261"/>
    <property type="match status" value="1"/>
</dbReference>
<dbReference type="GO" id="GO:0008610">
    <property type="term" value="P:lipid biosynthetic process"/>
    <property type="evidence" value="ECO:0007669"/>
    <property type="project" value="UniProtKB-ARBA"/>
</dbReference>
<feature type="domain" description="Carrier" evidence="11">
    <location>
        <begin position="1927"/>
        <end position="2002"/>
    </location>
</feature>
<gene>
    <name evidence="12" type="ORF">ALO_00920</name>
</gene>
<dbReference type="CDD" id="cd19531">
    <property type="entry name" value="LCL_NRPS-like"/>
    <property type="match status" value="2"/>
</dbReference>
<dbReference type="FunFam" id="3.40.50.980:FF:000002">
    <property type="entry name" value="Enterobactin synthetase component F"/>
    <property type="match status" value="1"/>
</dbReference>
<dbReference type="Pfam" id="PF13193">
    <property type="entry name" value="AMP-binding_C"/>
    <property type="match status" value="2"/>
</dbReference>
<keyword evidence="3" id="KW-0596">Phosphopantetheine</keyword>